<dbReference type="SMART" id="SM00708">
    <property type="entry name" value="PhBP"/>
    <property type="match status" value="1"/>
</dbReference>
<evidence type="ECO:0000256" key="1">
    <source>
        <dbReference type="ARBA" id="ARBA00004613"/>
    </source>
</evidence>
<dbReference type="Gene3D" id="1.10.238.20">
    <property type="entry name" value="Pheromone/general odorant binding protein domain"/>
    <property type="match status" value="1"/>
</dbReference>
<comment type="similarity">
    <text evidence="2">Belongs to the PBP/GOBP family.</text>
</comment>
<evidence type="ECO:0000256" key="3">
    <source>
        <dbReference type="ARBA" id="ARBA00022525"/>
    </source>
</evidence>
<dbReference type="OrthoDB" id="8194670at2759"/>
<protein>
    <submittedName>
        <fullName evidence="5">Uncharacterized protein</fullName>
    </submittedName>
</protein>
<dbReference type="CDD" id="cd23992">
    <property type="entry name" value="PBP_GOBP"/>
    <property type="match status" value="1"/>
</dbReference>
<proteinExistence type="inferred from homology"/>
<dbReference type="Proteomes" id="UP000838878">
    <property type="component" value="Chromosome 4"/>
</dbReference>
<evidence type="ECO:0000313" key="6">
    <source>
        <dbReference type="Proteomes" id="UP000838878"/>
    </source>
</evidence>
<dbReference type="GO" id="GO:0005549">
    <property type="term" value="F:odorant binding"/>
    <property type="evidence" value="ECO:0007669"/>
    <property type="project" value="InterPro"/>
</dbReference>
<dbReference type="Pfam" id="PF01395">
    <property type="entry name" value="PBP_GOBP"/>
    <property type="match status" value="1"/>
</dbReference>
<comment type="subcellular location">
    <subcellularLocation>
        <location evidence="1">Secreted</location>
    </subcellularLocation>
</comment>
<organism evidence="5 6">
    <name type="scientific">Brenthis ino</name>
    <name type="common">lesser marbled fritillary</name>
    <dbReference type="NCBI Taxonomy" id="405034"/>
    <lineage>
        <taxon>Eukaryota</taxon>
        <taxon>Metazoa</taxon>
        <taxon>Ecdysozoa</taxon>
        <taxon>Arthropoda</taxon>
        <taxon>Hexapoda</taxon>
        <taxon>Insecta</taxon>
        <taxon>Pterygota</taxon>
        <taxon>Neoptera</taxon>
        <taxon>Endopterygota</taxon>
        <taxon>Lepidoptera</taxon>
        <taxon>Glossata</taxon>
        <taxon>Ditrysia</taxon>
        <taxon>Papilionoidea</taxon>
        <taxon>Nymphalidae</taxon>
        <taxon>Heliconiinae</taxon>
        <taxon>Argynnini</taxon>
        <taxon>Brenthis</taxon>
    </lineage>
</organism>
<evidence type="ECO:0000256" key="2">
    <source>
        <dbReference type="ARBA" id="ARBA00008098"/>
    </source>
</evidence>
<gene>
    <name evidence="5" type="ORF">BINO364_LOCUS10379</name>
</gene>
<dbReference type="InterPro" id="IPR036728">
    <property type="entry name" value="PBP_GOBP_sf"/>
</dbReference>
<dbReference type="GO" id="GO:0007608">
    <property type="term" value="P:sensory perception of smell"/>
    <property type="evidence" value="ECO:0007669"/>
    <property type="project" value="TreeGrafter"/>
</dbReference>
<dbReference type="InterPro" id="IPR006170">
    <property type="entry name" value="PBP/GOBP"/>
</dbReference>
<evidence type="ECO:0000313" key="5">
    <source>
        <dbReference type="EMBL" id="CAH0724700.1"/>
    </source>
</evidence>
<dbReference type="PANTHER" id="PTHR11857:SF43">
    <property type="entry name" value="GEO07291P1-RELATED"/>
    <property type="match status" value="1"/>
</dbReference>
<keyword evidence="3" id="KW-0964">Secreted</keyword>
<keyword evidence="6" id="KW-1185">Reference proteome</keyword>
<accession>A0A8J9VE25</accession>
<keyword evidence="4" id="KW-0732">Signal</keyword>
<dbReference type="PANTHER" id="PTHR11857">
    <property type="entry name" value="ODORANT BINDING PROTEIN-RELATED"/>
    <property type="match status" value="1"/>
</dbReference>
<dbReference type="GO" id="GO:0005615">
    <property type="term" value="C:extracellular space"/>
    <property type="evidence" value="ECO:0007669"/>
    <property type="project" value="TreeGrafter"/>
</dbReference>
<evidence type="ECO:0000256" key="4">
    <source>
        <dbReference type="ARBA" id="ARBA00022729"/>
    </source>
</evidence>
<name>A0A8J9VE25_9NEOP</name>
<dbReference type="EMBL" id="OV170224">
    <property type="protein sequence ID" value="CAH0724700.1"/>
    <property type="molecule type" value="Genomic_DNA"/>
</dbReference>
<feature type="non-terminal residue" evidence="5">
    <location>
        <position position="129"/>
    </location>
</feature>
<dbReference type="AlphaFoldDB" id="A0A8J9VE25"/>
<sequence length="129" mass="14446">MVSGQEQYKNVHLSHGQKEKVKEYTAECIKESGAKLEVLADAKNGHLIDDEGLKKFIFCFFQKTGILTHDAKLNTDVALSKLPSGIDKVTAAKVLNDCKNKKGTTHAATAFEIFKCYYTHTKQHVIFEK</sequence>
<dbReference type="FunFam" id="1.10.238.20:FF:000001">
    <property type="entry name" value="General odorant-binding protein lush"/>
    <property type="match status" value="1"/>
</dbReference>
<reference evidence="5" key="1">
    <citation type="submission" date="2021-12" db="EMBL/GenBank/DDBJ databases">
        <authorList>
            <person name="Martin H S."/>
        </authorList>
    </citation>
    <scope>NUCLEOTIDE SEQUENCE</scope>
</reference>
<dbReference type="SUPFAM" id="SSF47565">
    <property type="entry name" value="Insect pheromone/odorant-binding proteins"/>
    <property type="match status" value="1"/>
</dbReference>